<dbReference type="AlphaFoldDB" id="A0A015VPE3"/>
<dbReference type="Proteomes" id="UP000020773">
    <property type="component" value="Unassembled WGS sequence"/>
</dbReference>
<comment type="caution">
    <text evidence="1">The sequence shown here is derived from an EMBL/GenBank/DDBJ whole genome shotgun (WGS) entry which is preliminary data.</text>
</comment>
<gene>
    <name evidence="1" type="ORF">M125_5675</name>
</gene>
<sequence length="60" mass="6510">MQFSLGNSLRGAVMKTWINERRILSSSGYIRAAEEYGAAVHCKTAGISAADLPSYTDNET</sequence>
<dbReference type="PATRIC" id="fig|1339316.3.peg.5336"/>
<evidence type="ECO:0000313" key="2">
    <source>
        <dbReference type="Proteomes" id="UP000020773"/>
    </source>
</evidence>
<reference evidence="1 2" key="1">
    <citation type="submission" date="2014-02" db="EMBL/GenBank/DDBJ databases">
        <authorList>
            <person name="Sears C."/>
            <person name="Carroll K."/>
            <person name="Sack B.R."/>
            <person name="Qadri F."/>
            <person name="Myers L.L."/>
            <person name="Chung G.-T."/>
            <person name="Escheverria P."/>
            <person name="Fraser C.M."/>
            <person name="Sadzewicz L."/>
            <person name="Shefchek K.A."/>
            <person name="Tallon L."/>
            <person name="Das S.P."/>
            <person name="Daugherty S."/>
            <person name="Mongodin E.F."/>
        </authorList>
    </citation>
    <scope>NUCLEOTIDE SEQUENCE [LARGE SCALE GENOMIC DNA]</scope>
    <source>
        <strain evidence="2">3998T(B)3</strain>
    </source>
</reference>
<accession>A0A015VPE3</accession>
<name>A0A015VPE3_BACFG</name>
<proteinExistence type="predicted"/>
<protein>
    <submittedName>
        <fullName evidence="1">Uncharacterized protein</fullName>
    </submittedName>
</protein>
<evidence type="ECO:0000313" key="1">
    <source>
        <dbReference type="EMBL" id="EXY87708.1"/>
    </source>
</evidence>
<organism evidence="1 2">
    <name type="scientific">Bacteroides fragilis str. 3998T(B)3</name>
    <dbReference type="NCBI Taxonomy" id="1339316"/>
    <lineage>
        <taxon>Bacteria</taxon>
        <taxon>Pseudomonadati</taxon>
        <taxon>Bacteroidota</taxon>
        <taxon>Bacteroidia</taxon>
        <taxon>Bacteroidales</taxon>
        <taxon>Bacteroidaceae</taxon>
        <taxon>Bacteroides</taxon>
    </lineage>
</organism>
<dbReference type="EMBL" id="JGDB01000392">
    <property type="protein sequence ID" value="EXY87708.1"/>
    <property type="molecule type" value="Genomic_DNA"/>
</dbReference>